<evidence type="ECO:0000256" key="1">
    <source>
        <dbReference type="SAM" id="MobiDB-lite"/>
    </source>
</evidence>
<accession>A0A6A6AHJ9</accession>
<protein>
    <submittedName>
        <fullName evidence="3">Uncharacterized protein</fullName>
    </submittedName>
</protein>
<dbReference type="AlphaFoldDB" id="A0A6A6AHJ9"/>
<feature type="region of interest" description="Disordered" evidence="1">
    <location>
        <begin position="84"/>
        <end position="131"/>
    </location>
</feature>
<dbReference type="RefSeq" id="XP_033524288.1">
    <property type="nucleotide sequence ID" value="XM_033668048.1"/>
</dbReference>
<organism evidence="3 4">
    <name type="scientific">Dothidotthia symphoricarpi CBS 119687</name>
    <dbReference type="NCBI Taxonomy" id="1392245"/>
    <lineage>
        <taxon>Eukaryota</taxon>
        <taxon>Fungi</taxon>
        <taxon>Dikarya</taxon>
        <taxon>Ascomycota</taxon>
        <taxon>Pezizomycotina</taxon>
        <taxon>Dothideomycetes</taxon>
        <taxon>Pleosporomycetidae</taxon>
        <taxon>Pleosporales</taxon>
        <taxon>Dothidotthiaceae</taxon>
        <taxon>Dothidotthia</taxon>
    </lineage>
</organism>
<dbReference type="GeneID" id="54408480"/>
<gene>
    <name evidence="3" type="ORF">P153DRAFT_366400</name>
</gene>
<proteinExistence type="predicted"/>
<keyword evidence="4" id="KW-1185">Reference proteome</keyword>
<keyword evidence="2" id="KW-0812">Transmembrane</keyword>
<feature type="region of interest" description="Disordered" evidence="1">
    <location>
        <begin position="144"/>
        <end position="163"/>
    </location>
</feature>
<evidence type="ECO:0000313" key="4">
    <source>
        <dbReference type="Proteomes" id="UP000799771"/>
    </source>
</evidence>
<feature type="compositionally biased region" description="Basic and acidic residues" evidence="1">
    <location>
        <begin position="111"/>
        <end position="131"/>
    </location>
</feature>
<dbReference type="EMBL" id="ML977505">
    <property type="protein sequence ID" value="KAF2129901.1"/>
    <property type="molecule type" value="Genomic_DNA"/>
</dbReference>
<keyword evidence="2" id="KW-0472">Membrane</keyword>
<name>A0A6A6AHJ9_9PLEO</name>
<feature type="transmembrane region" description="Helical" evidence="2">
    <location>
        <begin position="35"/>
        <end position="56"/>
    </location>
</feature>
<dbReference type="Proteomes" id="UP000799771">
    <property type="component" value="Unassembled WGS sequence"/>
</dbReference>
<keyword evidence="2" id="KW-1133">Transmembrane helix</keyword>
<evidence type="ECO:0000256" key="2">
    <source>
        <dbReference type="SAM" id="Phobius"/>
    </source>
</evidence>
<reference evidence="3" key="1">
    <citation type="journal article" date="2020" name="Stud. Mycol.">
        <title>101 Dothideomycetes genomes: a test case for predicting lifestyles and emergence of pathogens.</title>
        <authorList>
            <person name="Haridas S."/>
            <person name="Albert R."/>
            <person name="Binder M."/>
            <person name="Bloem J."/>
            <person name="Labutti K."/>
            <person name="Salamov A."/>
            <person name="Andreopoulos B."/>
            <person name="Baker S."/>
            <person name="Barry K."/>
            <person name="Bills G."/>
            <person name="Bluhm B."/>
            <person name="Cannon C."/>
            <person name="Castanera R."/>
            <person name="Culley D."/>
            <person name="Daum C."/>
            <person name="Ezra D."/>
            <person name="Gonzalez J."/>
            <person name="Henrissat B."/>
            <person name="Kuo A."/>
            <person name="Liang C."/>
            <person name="Lipzen A."/>
            <person name="Lutzoni F."/>
            <person name="Magnuson J."/>
            <person name="Mondo S."/>
            <person name="Nolan M."/>
            <person name="Ohm R."/>
            <person name="Pangilinan J."/>
            <person name="Park H.-J."/>
            <person name="Ramirez L."/>
            <person name="Alfaro M."/>
            <person name="Sun H."/>
            <person name="Tritt A."/>
            <person name="Yoshinaga Y."/>
            <person name="Zwiers L.-H."/>
            <person name="Turgeon B."/>
            <person name="Goodwin S."/>
            <person name="Spatafora J."/>
            <person name="Crous P."/>
            <person name="Grigoriev I."/>
        </authorList>
    </citation>
    <scope>NUCLEOTIDE SEQUENCE</scope>
    <source>
        <strain evidence="3">CBS 119687</strain>
    </source>
</reference>
<sequence>MCSANEATKILRKEVHDCPLAATRTLVHGLHKDTGLLLCIYLSILSFYCSMLTWAAGKYTTGDTLRGPQGETIRGGEFALYDFKRPTNNPSEAEDDMRSLNRTDFAPPRGPRVDESNPPRGPRVDRGVERGLYKYPRTESMGWPVERPIESLSYENDRLNYDE</sequence>
<evidence type="ECO:0000313" key="3">
    <source>
        <dbReference type="EMBL" id="KAF2129901.1"/>
    </source>
</evidence>
<dbReference type="OrthoDB" id="3741724at2759"/>